<dbReference type="GO" id="GO:0003700">
    <property type="term" value="F:DNA-binding transcription factor activity"/>
    <property type="evidence" value="ECO:0007669"/>
    <property type="project" value="TreeGrafter"/>
</dbReference>
<sequence length="73" mass="8544">MLTIGQKIMECRENFNMSQEELAMRIRKSLKMVQQLEENQMTPDQDTLFNLSSVLDIPISDLIDCCNEQKILH</sequence>
<evidence type="ECO:0000256" key="1">
    <source>
        <dbReference type="ARBA" id="ARBA00023125"/>
    </source>
</evidence>
<dbReference type="PANTHER" id="PTHR46797:SF1">
    <property type="entry name" value="METHYLPHOSPHONATE SYNTHASE"/>
    <property type="match status" value="1"/>
</dbReference>
<evidence type="ECO:0000313" key="6">
    <source>
        <dbReference type="Proteomes" id="UP000040576"/>
    </source>
</evidence>
<evidence type="ECO:0000313" key="5">
    <source>
        <dbReference type="Proteomes" id="UP000032076"/>
    </source>
</evidence>
<gene>
    <name evidence="4" type="ORF">B4167_2247</name>
    <name evidence="3" type="ORF">BT1A1_2703</name>
</gene>
<dbReference type="Proteomes" id="UP000040576">
    <property type="component" value="Unassembled WGS sequence"/>
</dbReference>
<proteinExistence type="predicted"/>
<dbReference type="KEGG" id="bthv:CQJ30_14755"/>
<dbReference type="AlphaFoldDB" id="A0A090IWN1"/>
<dbReference type="InterPro" id="IPR001387">
    <property type="entry name" value="Cro/C1-type_HTH"/>
</dbReference>
<dbReference type="Proteomes" id="UP000032076">
    <property type="component" value="Unassembled WGS sequence"/>
</dbReference>
<reference evidence="3 6" key="1">
    <citation type="submission" date="2014-07" db="EMBL/GenBank/DDBJ databases">
        <authorList>
            <person name="Wibberg Daniel"/>
        </authorList>
    </citation>
    <scope>NUCLEOTIDE SEQUENCE [LARGE SCALE GENOMIC DNA]</scope>
</reference>
<keyword evidence="1" id="KW-0238">DNA-binding</keyword>
<protein>
    <recommendedName>
        <fullName evidence="2">HTH cro/C1-type domain-containing protein</fullName>
    </recommendedName>
</protein>
<organism evidence="3 6">
    <name type="scientific">Caldibacillus thermoamylovorans</name>
    <dbReference type="NCBI Taxonomy" id="35841"/>
    <lineage>
        <taxon>Bacteria</taxon>
        <taxon>Bacillati</taxon>
        <taxon>Bacillota</taxon>
        <taxon>Bacilli</taxon>
        <taxon>Bacillales</taxon>
        <taxon>Bacillaceae</taxon>
        <taxon>Caldibacillus</taxon>
    </lineage>
</organism>
<dbReference type="CDD" id="cd00093">
    <property type="entry name" value="HTH_XRE"/>
    <property type="match status" value="1"/>
</dbReference>
<dbReference type="OrthoDB" id="2168837at2"/>
<dbReference type="InterPro" id="IPR050807">
    <property type="entry name" value="TransReg_Diox_bact_type"/>
</dbReference>
<dbReference type="GeneID" id="92962034"/>
<evidence type="ECO:0000313" key="4">
    <source>
        <dbReference type="EMBL" id="KIO73274.1"/>
    </source>
</evidence>
<accession>A0A090IWN1</accession>
<dbReference type="Gene3D" id="1.10.260.40">
    <property type="entry name" value="lambda repressor-like DNA-binding domains"/>
    <property type="match status" value="1"/>
</dbReference>
<dbReference type="SMART" id="SM00530">
    <property type="entry name" value="HTH_XRE"/>
    <property type="match status" value="1"/>
</dbReference>
<dbReference type="SUPFAM" id="SSF47413">
    <property type="entry name" value="lambda repressor-like DNA-binding domains"/>
    <property type="match status" value="1"/>
</dbReference>
<dbReference type="GO" id="GO:0005829">
    <property type="term" value="C:cytosol"/>
    <property type="evidence" value="ECO:0007669"/>
    <property type="project" value="TreeGrafter"/>
</dbReference>
<dbReference type="EMBL" id="CCRF01000077">
    <property type="protein sequence ID" value="CEE02496.1"/>
    <property type="molecule type" value="Genomic_DNA"/>
</dbReference>
<dbReference type="EMBL" id="JXLU01000051">
    <property type="protein sequence ID" value="KIO73274.1"/>
    <property type="molecule type" value="Genomic_DNA"/>
</dbReference>
<dbReference type="GO" id="GO:0003677">
    <property type="term" value="F:DNA binding"/>
    <property type="evidence" value="ECO:0007669"/>
    <property type="project" value="UniProtKB-KW"/>
</dbReference>
<dbReference type="PROSITE" id="PS50943">
    <property type="entry name" value="HTH_CROC1"/>
    <property type="match status" value="1"/>
</dbReference>
<name>A0A090IWN1_9BACI</name>
<dbReference type="InterPro" id="IPR010982">
    <property type="entry name" value="Lambda_DNA-bd_dom_sf"/>
</dbReference>
<feature type="domain" description="HTH cro/C1-type" evidence="2">
    <location>
        <begin position="8"/>
        <end position="62"/>
    </location>
</feature>
<dbReference type="RefSeq" id="WP_034772034.1">
    <property type="nucleotide sequence ID" value="NZ_CCRF01000077.1"/>
</dbReference>
<dbReference type="STRING" id="35841.B4167_2247"/>
<reference evidence="4 5" key="2">
    <citation type="submission" date="2015-01" db="EMBL/GenBank/DDBJ databases">
        <title>Draft Genome Sequences of Four Bacillus thermoamylovorans Strains, Isolated From Food Products.</title>
        <authorList>
            <person name="Krawcyk A.O."/>
            <person name="Berendsen E.M."/>
            <person name="Eijlander R.T."/>
            <person name="de Jong A."/>
            <person name="Wells-Bennik M."/>
            <person name="Kuipers O.P."/>
        </authorList>
    </citation>
    <scope>NUCLEOTIDE SEQUENCE [LARGE SCALE GENOMIC DNA]</scope>
    <source>
        <strain evidence="4 5">B4167</strain>
    </source>
</reference>
<keyword evidence="6" id="KW-1185">Reference proteome</keyword>
<evidence type="ECO:0000313" key="3">
    <source>
        <dbReference type="EMBL" id="CEE02496.1"/>
    </source>
</evidence>
<evidence type="ECO:0000259" key="2">
    <source>
        <dbReference type="PROSITE" id="PS50943"/>
    </source>
</evidence>
<dbReference type="PATRIC" id="fig|35841.6.peg.3733"/>
<dbReference type="Pfam" id="PF01381">
    <property type="entry name" value="HTH_3"/>
    <property type="match status" value="1"/>
</dbReference>
<dbReference type="PANTHER" id="PTHR46797">
    <property type="entry name" value="HTH-TYPE TRANSCRIPTIONAL REGULATOR"/>
    <property type="match status" value="1"/>
</dbReference>